<dbReference type="OrthoDB" id="8119704at2759"/>
<gene>
    <name evidence="1" type="ORF">C1645_737376</name>
</gene>
<evidence type="ECO:0000313" key="2">
    <source>
        <dbReference type="Proteomes" id="UP000265703"/>
    </source>
</evidence>
<keyword evidence="2" id="KW-1185">Reference proteome</keyword>
<organism evidence="1 2">
    <name type="scientific">Glomus cerebriforme</name>
    <dbReference type="NCBI Taxonomy" id="658196"/>
    <lineage>
        <taxon>Eukaryota</taxon>
        <taxon>Fungi</taxon>
        <taxon>Fungi incertae sedis</taxon>
        <taxon>Mucoromycota</taxon>
        <taxon>Glomeromycotina</taxon>
        <taxon>Glomeromycetes</taxon>
        <taxon>Glomerales</taxon>
        <taxon>Glomeraceae</taxon>
        <taxon>Glomus</taxon>
    </lineage>
</organism>
<accession>A0A397T141</accession>
<dbReference type="EMBL" id="QKYT01000163">
    <property type="protein sequence ID" value="RIA91049.1"/>
    <property type="molecule type" value="Genomic_DNA"/>
</dbReference>
<proteinExistence type="predicted"/>
<dbReference type="SUPFAM" id="SSF53474">
    <property type="entry name" value="alpha/beta-Hydrolases"/>
    <property type="match status" value="1"/>
</dbReference>
<keyword evidence="1" id="KW-0378">Hydrolase</keyword>
<name>A0A397T141_9GLOM</name>
<comment type="caution">
    <text evidence="1">The sequence shown here is derived from an EMBL/GenBank/DDBJ whole genome shotgun (WGS) entry which is preliminary data.</text>
</comment>
<dbReference type="InterPro" id="IPR029058">
    <property type="entry name" value="AB_hydrolase_fold"/>
</dbReference>
<evidence type="ECO:0000313" key="1">
    <source>
        <dbReference type="EMBL" id="RIA91049.1"/>
    </source>
</evidence>
<reference evidence="1 2" key="1">
    <citation type="submission" date="2018-06" db="EMBL/GenBank/DDBJ databases">
        <title>Comparative genomics reveals the genomic features of Rhizophagus irregularis, R. cerebriforme, R. diaphanum and Gigaspora rosea, and their symbiotic lifestyle signature.</title>
        <authorList>
            <person name="Morin E."/>
            <person name="San Clemente H."/>
            <person name="Chen E.C.H."/>
            <person name="De La Providencia I."/>
            <person name="Hainaut M."/>
            <person name="Kuo A."/>
            <person name="Kohler A."/>
            <person name="Murat C."/>
            <person name="Tang N."/>
            <person name="Roy S."/>
            <person name="Loubradou J."/>
            <person name="Henrissat B."/>
            <person name="Grigoriev I.V."/>
            <person name="Corradi N."/>
            <person name="Roux C."/>
            <person name="Martin F.M."/>
        </authorList>
    </citation>
    <scope>NUCLEOTIDE SEQUENCE [LARGE SCALE GENOMIC DNA]</scope>
    <source>
        <strain evidence="1 2">DAOM 227022</strain>
    </source>
</reference>
<protein>
    <submittedName>
        <fullName evidence="1">Alpha/Beta hydrolase protein</fullName>
    </submittedName>
</protein>
<dbReference type="InterPro" id="IPR050266">
    <property type="entry name" value="AB_hydrolase_sf"/>
</dbReference>
<dbReference type="PANTHER" id="PTHR43798">
    <property type="entry name" value="MONOACYLGLYCEROL LIPASE"/>
    <property type="match status" value="1"/>
</dbReference>
<dbReference type="GO" id="GO:0016787">
    <property type="term" value="F:hydrolase activity"/>
    <property type="evidence" value="ECO:0007669"/>
    <property type="project" value="UniProtKB-KW"/>
</dbReference>
<dbReference type="Gene3D" id="3.40.50.1820">
    <property type="entry name" value="alpha/beta hydrolase"/>
    <property type="match status" value="2"/>
</dbReference>
<dbReference type="AlphaFoldDB" id="A0A397T141"/>
<sequence length="178" mass="20585">MPETHFFEQQDGSKIAYKIFESHESENIYTSLEGLLFTYLVSLYLLELEKENQSVISFDDLISIDLIAQDIIALVKHLEIKRFNLLGWSMGGLIATFVALNILPDLNLEKLMEWTNKVSSLLIHDEADEIVPIEDSELLDREIPNTKFLRIPKVGHMIELMWDGFADFIDNFLHDDII</sequence>
<dbReference type="Proteomes" id="UP000265703">
    <property type="component" value="Unassembled WGS sequence"/>
</dbReference>